<keyword evidence="2 4" id="KW-0813">Transport</keyword>
<keyword evidence="4" id="KW-0472">Membrane</keyword>
<keyword evidence="4" id="KW-1133">Transmembrane helix</keyword>
<accession>A0A9K3LG49</accession>
<keyword evidence="4" id="KW-0812">Transmembrane</keyword>
<feature type="compositionally biased region" description="Low complexity" evidence="5">
    <location>
        <begin position="509"/>
        <end position="525"/>
    </location>
</feature>
<feature type="transmembrane region" description="Helical" evidence="4">
    <location>
        <begin position="79"/>
        <end position="99"/>
    </location>
</feature>
<feature type="domain" description="Ammonium transporter AmtB-like" evidence="6">
    <location>
        <begin position="45"/>
        <end position="468"/>
    </location>
</feature>
<evidence type="ECO:0000256" key="2">
    <source>
        <dbReference type="ARBA" id="ARBA00022448"/>
    </source>
</evidence>
<dbReference type="PROSITE" id="PS01219">
    <property type="entry name" value="AMMONIUM_TRANSP"/>
    <property type="match status" value="1"/>
</dbReference>
<evidence type="ECO:0000256" key="1">
    <source>
        <dbReference type="ARBA" id="ARBA00005887"/>
    </source>
</evidence>
<dbReference type="GO" id="GO:0097272">
    <property type="term" value="P:ammonium homeostasis"/>
    <property type="evidence" value="ECO:0007669"/>
    <property type="project" value="TreeGrafter"/>
</dbReference>
<keyword evidence="8" id="KW-1185">Reference proteome</keyword>
<feature type="transmembrane region" description="Helical" evidence="4">
    <location>
        <begin position="365"/>
        <end position="387"/>
    </location>
</feature>
<dbReference type="PANTHER" id="PTHR11730">
    <property type="entry name" value="AMMONIUM TRANSPORTER"/>
    <property type="match status" value="1"/>
</dbReference>
<feature type="region of interest" description="Disordered" evidence="5">
    <location>
        <begin position="490"/>
        <end position="538"/>
    </location>
</feature>
<feature type="transmembrane region" description="Helical" evidence="4">
    <location>
        <begin position="336"/>
        <end position="358"/>
    </location>
</feature>
<evidence type="ECO:0000256" key="4">
    <source>
        <dbReference type="RuleBase" id="RU362002"/>
    </source>
</evidence>
<reference evidence="7" key="1">
    <citation type="journal article" date="2021" name="Sci. Rep.">
        <title>Diploid genomic architecture of Nitzschia inconspicua, an elite biomass production diatom.</title>
        <authorList>
            <person name="Oliver A."/>
            <person name="Podell S."/>
            <person name="Pinowska A."/>
            <person name="Traller J.C."/>
            <person name="Smith S.R."/>
            <person name="McClure R."/>
            <person name="Beliaev A."/>
            <person name="Bohutskyi P."/>
            <person name="Hill E.A."/>
            <person name="Rabines A."/>
            <person name="Zheng H."/>
            <person name="Allen L.Z."/>
            <person name="Kuo A."/>
            <person name="Grigoriev I.V."/>
            <person name="Allen A.E."/>
            <person name="Hazlebeck D."/>
            <person name="Allen E.E."/>
        </authorList>
    </citation>
    <scope>NUCLEOTIDE SEQUENCE</scope>
    <source>
        <strain evidence="7">Hildebrandi</strain>
    </source>
</reference>
<comment type="caution">
    <text evidence="7">The sequence shown here is derived from an EMBL/GenBank/DDBJ whole genome shotgun (WGS) entry which is preliminary data.</text>
</comment>
<dbReference type="InterPro" id="IPR024041">
    <property type="entry name" value="NH4_transpt_AmtB-like_dom"/>
</dbReference>
<keyword evidence="3 4" id="KW-0924">Ammonia transport</keyword>
<evidence type="ECO:0000313" key="7">
    <source>
        <dbReference type="EMBL" id="KAG7360963.1"/>
    </source>
</evidence>
<feature type="compositionally biased region" description="Basic and acidic residues" evidence="5">
    <location>
        <begin position="527"/>
        <end position="538"/>
    </location>
</feature>
<evidence type="ECO:0000313" key="8">
    <source>
        <dbReference type="Proteomes" id="UP000693970"/>
    </source>
</evidence>
<feature type="transmembrane region" description="Helical" evidence="4">
    <location>
        <begin position="422"/>
        <end position="443"/>
    </location>
</feature>
<dbReference type="InterPro" id="IPR018047">
    <property type="entry name" value="Ammonium_transpt_CS"/>
</dbReference>
<protein>
    <recommendedName>
        <fullName evidence="4">Ammonium transporter</fullName>
    </recommendedName>
</protein>
<dbReference type="NCBIfam" id="TIGR00836">
    <property type="entry name" value="amt"/>
    <property type="match status" value="1"/>
</dbReference>
<dbReference type="Proteomes" id="UP000693970">
    <property type="component" value="Unassembled WGS sequence"/>
</dbReference>
<dbReference type="GO" id="GO:0008519">
    <property type="term" value="F:ammonium channel activity"/>
    <property type="evidence" value="ECO:0007669"/>
    <property type="project" value="InterPro"/>
</dbReference>
<feature type="transmembrane region" description="Helical" evidence="4">
    <location>
        <begin position="43"/>
        <end position="67"/>
    </location>
</feature>
<name>A0A9K3LG49_9STRA</name>
<feature type="transmembrane region" description="Helical" evidence="4">
    <location>
        <begin position="237"/>
        <end position="259"/>
    </location>
</feature>
<organism evidence="7 8">
    <name type="scientific">Nitzschia inconspicua</name>
    <dbReference type="NCBI Taxonomy" id="303405"/>
    <lineage>
        <taxon>Eukaryota</taxon>
        <taxon>Sar</taxon>
        <taxon>Stramenopiles</taxon>
        <taxon>Ochrophyta</taxon>
        <taxon>Bacillariophyta</taxon>
        <taxon>Bacillariophyceae</taxon>
        <taxon>Bacillariophycidae</taxon>
        <taxon>Bacillariales</taxon>
        <taxon>Bacillariaceae</taxon>
        <taxon>Nitzschia</taxon>
    </lineage>
</organism>
<feature type="transmembrane region" description="Helical" evidence="4">
    <location>
        <begin position="279"/>
        <end position="301"/>
    </location>
</feature>
<proteinExistence type="inferred from homology"/>
<sequence length="538" mass="57881">MSENFFTTCQEQSGSENTTEILQCISDSIQEQAENRAADLHDFLYVLAGAMIFFMQSGFAMLCAGSVRLKNVQNTMLKNLLDACGAALAFFLVGFGFAFGGQSESTSTSFIGTTDFASVGDSAAFWFFQYTFSATSVTIVAGTLAERCQMAAYLCYSVVLAGFVYPVVAHTVWSNNGFLSLANVNPLINIGAVDFAGSGVVHVTGGTTALLATLILGPRRGRFFDAQGEPLDTPKPFPGHSVALQLLGTMILWFGWYGFNPGSALVLGIDEVGGIAATAAVSTSLSGAAGGVSALFTNLFLEERRTGEPHFSLLMAMNGALSGLVAITASCGVVEPWAAIVIGIVAGWVYLWTSGLLLRLRIDDAVDAIPVHMFNGIWGVFATGLFASPRLMQSAYGTDEFPGLFYGLVRRTNPANLLGCQVITILFIVGWTFVTMFPFFIWLNYKGWFRADSLEELVGLDISYHGGMDNKDGSVKKEYVEAYKRHKGALRNRRQSNTQHSTTSDGWRDSAATDADPDSDPLAAAHEAMKEDHSLRSS</sequence>
<dbReference type="OrthoDB" id="39186at2759"/>
<dbReference type="Pfam" id="PF00909">
    <property type="entry name" value="Ammonium_transp"/>
    <property type="match status" value="1"/>
</dbReference>
<dbReference type="InterPro" id="IPR001905">
    <property type="entry name" value="Ammonium_transpt"/>
</dbReference>
<reference evidence="7" key="2">
    <citation type="submission" date="2021-04" db="EMBL/GenBank/DDBJ databases">
        <authorList>
            <person name="Podell S."/>
        </authorList>
    </citation>
    <scope>NUCLEOTIDE SEQUENCE</scope>
    <source>
        <strain evidence="7">Hildebrandi</strain>
    </source>
</reference>
<dbReference type="FunFam" id="1.10.3430.10:FF:000016">
    <property type="entry name" value="Ammonium transporter"/>
    <property type="match status" value="1"/>
</dbReference>
<evidence type="ECO:0000256" key="5">
    <source>
        <dbReference type="SAM" id="MobiDB-lite"/>
    </source>
</evidence>
<comment type="similarity">
    <text evidence="1 4">Belongs to the ammonia transporter channel (TC 1.A.11.2) family.</text>
</comment>
<feature type="transmembrane region" description="Helical" evidence="4">
    <location>
        <begin position="313"/>
        <end position="330"/>
    </location>
</feature>
<feature type="transmembrane region" description="Helical" evidence="4">
    <location>
        <begin position="151"/>
        <end position="173"/>
    </location>
</feature>
<comment type="subcellular location">
    <subcellularLocation>
        <location evidence="4">Cell membrane</location>
        <topology evidence="4">Multi-pass membrane protein</topology>
    </subcellularLocation>
</comment>
<dbReference type="AlphaFoldDB" id="A0A9K3LG49"/>
<feature type="compositionally biased region" description="Polar residues" evidence="5">
    <location>
        <begin position="495"/>
        <end position="505"/>
    </location>
</feature>
<gene>
    <name evidence="7" type="ORF">IV203_036062</name>
</gene>
<dbReference type="EMBL" id="JAGRRH010000013">
    <property type="protein sequence ID" value="KAG7360963.1"/>
    <property type="molecule type" value="Genomic_DNA"/>
</dbReference>
<evidence type="ECO:0000259" key="6">
    <source>
        <dbReference type="Pfam" id="PF00909"/>
    </source>
</evidence>
<feature type="transmembrane region" description="Helical" evidence="4">
    <location>
        <begin position="123"/>
        <end position="144"/>
    </location>
</feature>
<dbReference type="GO" id="GO:0005886">
    <property type="term" value="C:plasma membrane"/>
    <property type="evidence" value="ECO:0007669"/>
    <property type="project" value="UniProtKB-SubCell"/>
</dbReference>
<feature type="transmembrane region" description="Helical" evidence="4">
    <location>
        <begin position="193"/>
        <end position="216"/>
    </location>
</feature>
<dbReference type="PANTHER" id="PTHR11730:SF6">
    <property type="entry name" value="AMMONIUM TRANSPORTER"/>
    <property type="match status" value="1"/>
</dbReference>
<evidence type="ECO:0000256" key="3">
    <source>
        <dbReference type="ARBA" id="ARBA00023177"/>
    </source>
</evidence>